<evidence type="ECO:0000313" key="15">
    <source>
        <dbReference type="EMBL" id="CCE78649.1"/>
    </source>
</evidence>
<dbReference type="OMA" id="HCANILI"/>
<gene>
    <name evidence="15" type="primary">Piso0_000675</name>
    <name evidence="15" type="ORF">GNLVRS01_PISO0D01675g</name>
</gene>
<dbReference type="InterPro" id="IPR027417">
    <property type="entry name" value="P-loop_NTPase"/>
</dbReference>
<evidence type="ECO:0000256" key="5">
    <source>
        <dbReference type="ARBA" id="ARBA00022840"/>
    </source>
</evidence>
<dbReference type="eggNOG" id="KOG2108">
    <property type="taxonomic scope" value="Eukaryota"/>
</dbReference>
<comment type="similarity">
    <text evidence="1">Belongs to the helicase family. UvrD subfamily.</text>
</comment>
<accession>G8YPR4</accession>
<dbReference type="CDD" id="cd17932">
    <property type="entry name" value="DEXQc_UvrD"/>
    <property type="match status" value="1"/>
</dbReference>
<keyword evidence="16" id="KW-1185">Reference proteome</keyword>
<evidence type="ECO:0000256" key="4">
    <source>
        <dbReference type="ARBA" id="ARBA00022806"/>
    </source>
</evidence>
<dbReference type="STRING" id="559304.G8YPR4"/>
<dbReference type="EMBL" id="FO082056">
    <property type="protein sequence ID" value="CCE78649.1"/>
    <property type="molecule type" value="Genomic_DNA"/>
</dbReference>
<feature type="binding site" evidence="11">
    <location>
        <begin position="39"/>
        <end position="46"/>
    </location>
    <ligand>
        <name>ATP</name>
        <dbReference type="ChEBI" id="CHEBI:30616"/>
    </ligand>
</feature>
<dbReference type="SUPFAM" id="SSF52540">
    <property type="entry name" value="P-loop containing nucleoside triphosphate hydrolases"/>
    <property type="match status" value="1"/>
</dbReference>
<dbReference type="Gene3D" id="3.40.50.300">
    <property type="entry name" value="P-loop containing nucleotide triphosphate hydrolases"/>
    <property type="match status" value="2"/>
</dbReference>
<dbReference type="GO" id="GO:0005634">
    <property type="term" value="C:nucleus"/>
    <property type="evidence" value="ECO:0007669"/>
    <property type="project" value="TreeGrafter"/>
</dbReference>
<dbReference type="InterPro" id="IPR014016">
    <property type="entry name" value="UvrD-like_ATP-bd"/>
</dbReference>
<sequence length="903" mass="102929">MEINDVVKSEVASNLLSDLNDKQSECVSAPPTGGLQIIAGPGTGKTKVLVSRVAYLITVHNIDPSNIIVTTFTKKAANEMLERLGSILGNVGVDCSKLLIGTFHSICYRLLRRYGHKIGLGGYTVADESDAALILKDLEHDLSSEEVEQLNKSSKRYLDITKNDAKGTLDSKKLRSHISKLKSDGIDSESYASRDDRNLVLSQIYTKYQEQLKINHLLDFDDCLLHCYHLVQQHPVLNFIEHVLVDEFQDTNDLQLSLVFEFARGNANSTVSCENVTVVGDPDQSIYGFRNARYVNFSKMKQHYEVRNLQDHIKVIALNRNYRSTKDILEISEIIMRQQHNRIQKTLTSSFDHSFSPIYASLNSAIQEARWISLQIQALLSLPDKLIKYQDIAILVRSASQTRCLENEFLRNRVPYIIVKGRAFWTRKEVTSIMDYLKVISTKYSKISYLKTLNYPKRGLGEKTLKNMDSFLESKLAKGERDVPMILQDIANGNNKLLRLPTKASNELSKYLRFLESARDQLDVIDDHYQKGVDITKLLEDFFDFVYSESGLKKEFDGDTNQKQNIEEVKKQLLEFRPQEDSLRMFDGATSNDIAEEHRNFLQEFISSMGLNEQSLDDQNSQSVDGKVSVSTIHGSKGLEWPVVFVPGLSEGILPSKFCIQSDQEDSVEEERRCLYVATTRAKTLLYMSSYIDSHESETHFRSPIEHKSRFIKNISFDAGRVPFENWWTLEKLYQIMNLACPLQSKFDLDAFYSTYEDRLKSLYDKENKFPSSSESRHIPNFEDRGFKSAKLQIENDEVPIKQKEMNIHRNISAAIKKNKTNKRGGPTIDVALRSVGENKTGKAIPSTATQPKNNESIACGSDKVRKPNANYAPPYIPVRKVPSSFLNRRRKLGTIHPTKRIE</sequence>
<keyword evidence="7" id="KW-0413">Isomerase</keyword>
<comment type="catalytic activity">
    <reaction evidence="8">
        <text>Couples ATP hydrolysis with the unwinding of duplex DNA by translocating in the 3'-5' direction.</text>
        <dbReference type="EC" id="5.6.2.4"/>
    </reaction>
</comment>
<reference evidence="15 16" key="1">
    <citation type="journal article" date="2012" name="G3 (Bethesda)">
        <title>Pichia sorbitophila, an interspecies yeast hybrid reveals early steps of genome resolution following polyploidization.</title>
        <authorList>
            <person name="Leh Louis V."/>
            <person name="Despons L."/>
            <person name="Friedrich A."/>
            <person name="Martin T."/>
            <person name="Durrens P."/>
            <person name="Casaregola S."/>
            <person name="Neuveglise C."/>
            <person name="Fairhead C."/>
            <person name="Marck C."/>
            <person name="Cruz J.A."/>
            <person name="Straub M.L."/>
            <person name="Kugler V."/>
            <person name="Sacerdot C."/>
            <person name="Uzunov Z."/>
            <person name="Thierry A."/>
            <person name="Weiss S."/>
            <person name="Bleykasten C."/>
            <person name="De Montigny J."/>
            <person name="Jacques N."/>
            <person name="Jung P."/>
            <person name="Lemaire M."/>
            <person name="Mallet S."/>
            <person name="Morel G."/>
            <person name="Richard G.F."/>
            <person name="Sarkar A."/>
            <person name="Savel G."/>
            <person name="Schacherer J."/>
            <person name="Seret M.L."/>
            <person name="Talla E."/>
            <person name="Samson G."/>
            <person name="Jubin C."/>
            <person name="Poulain J."/>
            <person name="Vacherie B."/>
            <person name="Barbe V."/>
            <person name="Pelletier E."/>
            <person name="Sherman D.J."/>
            <person name="Westhof E."/>
            <person name="Weissenbach J."/>
            <person name="Baret P.V."/>
            <person name="Wincker P."/>
            <person name="Gaillardin C."/>
            <person name="Dujon B."/>
            <person name="Souciet J.L."/>
        </authorList>
    </citation>
    <scope>NUCLEOTIDE SEQUENCE [LARGE SCALE GENOMIC DNA]</scope>
    <source>
        <strain evidence="16">ATCC MYA-4447 / BCRC 22081 / CBS 7064 / NBRC 10061 / NRRL Y-12695</strain>
    </source>
</reference>
<dbReference type="Gene3D" id="1.10.486.10">
    <property type="entry name" value="PCRA, domain 4"/>
    <property type="match status" value="1"/>
</dbReference>
<dbReference type="InParanoid" id="G8YPR4"/>
<dbReference type="Pfam" id="PF13361">
    <property type="entry name" value="UvrD_C"/>
    <property type="match status" value="1"/>
</dbReference>
<dbReference type="Proteomes" id="UP000005222">
    <property type="component" value="Chromosome D"/>
</dbReference>
<dbReference type="GO" id="GO:0000725">
    <property type="term" value="P:recombinational repair"/>
    <property type="evidence" value="ECO:0007669"/>
    <property type="project" value="TreeGrafter"/>
</dbReference>
<proteinExistence type="inferred from homology"/>
<feature type="domain" description="UvrD-like helicase C-terminal" evidence="14">
    <location>
        <begin position="326"/>
        <end position="638"/>
    </location>
</feature>
<dbReference type="Gene3D" id="1.10.10.160">
    <property type="match status" value="1"/>
</dbReference>
<evidence type="ECO:0000256" key="7">
    <source>
        <dbReference type="ARBA" id="ARBA00023235"/>
    </source>
</evidence>
<dbReference type="InterPro" id="IPR013986">
    <property type="entry name" value="DExx_box_DNA_helicase_dom_sf"/>
</dbReference>
<keyword evidence="4 11" id="KW-0347">Helicase</keyword>
<dbReference type="OrthoDB" id="1470711at2759"/>
<dbReference type="PROSITE" id="PS51217">
    <property type="entry name" value="UVRD_HELICASE_CTER"/>
    <property type="match status" value="1"/>
</dbReference>
<evidence type="ECO:0000256" key="3">
    <source>
        <dbReference type="ARBA" id="ARBA00022801"/>
    </source>
</evidence>
<evidence type="ECO:0000256" key="10">
    <source>
        <dbReference type="ARBA" id="ARBA00048988"/>
    </source>
</evidence>
<dbReference type="PANTHER" id="PTHR11070:SF2">
    <property type="entry name" value="ATP-DEPENDENT DNA HELICASE SRS2"/>
    <property type="match status" value="1"/>
</dbReference>
<dbReference type="GO" id="GO:0016787">
    <property type="term" value="F:hydrolase activity"/>
    <property type="evidence" value="ECO:0007669"/>
    <property type="project" value="UniProtKB-UniRule"/>
</dbReference>
<evidence type="ECO:0000256" key="1">
    <source>
        <dbReference type="ARBA" id="ARBA00009922"/>
    </source>
</evidence>
<feature type="compositionally biased region" description="Polar residues" evidence="12">
    <location>
        <begin position="847"/>
        <end position="857"/>
    </location>
</feature>
<evidence type="ECO:0000256" key="2">
    <source>
        <dbReference type="ARBA" id="ARBA00022741"/>
    </source>
</evidence>
<feature type="region of interest" description="Disordered" evidence="12">
    <location>
        <begin position="840"/>
        <end position="866"/>
    </location>
</feature>
<evidence type="ECO:0000259" key="14">
    <source>
        <dbReference type="PROSITE" id="PS51217"/>
    </source>
</evidence>
<dbReference type="InterPro" id="IPR014017">
    <property type="entry name" value="DNA_helicase_UvrD-like_C"/>
</dbReference>
<dbReference type="InterPro" id="IPR000212">
    <property type="entry name" value="DNA_helicase_UvrD/REP"/>
</dbReference>
<keyword evidence="5 11" id="KW-0067">ATP-binding</keyword>
<dbReference type="FunCoup" id="G8YPR4">
    <property type="interactions" value="399"/>
</dbReference>
<dbReference type="PANTHER" id="PTHR11070">
    <property type="entry name" value="UVRD / RECB / PCRA DNA HELICASE FAMILY MEMBER"/>
    <property type="match status" value="1"/>
</dbReference>
<feature type="domain" description="UvrD-like helicase ATP-binding" evidence="13">
    <location>
        <begin position="18"/>
        <end position="325"/>
    </location>
</feature>
<dbReference type="GO" id="GO:0003677">
    <property type="term" value="F:DNA binding"/>
    <property type="evidence" value="ECO:0007669"/>
    <property type="project" value="UniProtKB-KW"/>
</dbReference>
<dbReference type="PROSITE" id="PS51198">
    <property type="entry name" value="UVRD_HELICASE_ATP_BIND"/>
    <property type="match status" value="1"/>
</dbReference>
<dbReference type="Pfam" id="PF00580">
    <property type="entry name" value="UvrD-helicase"/>
    <property type="match status" value="1"/>
</dbReference>
<keyword evidence="3 11" id="KW-0378">Hydrolase</keyword>
<name>G8YPR4_PICSO</name>
<evidence type="ECO:0000313" key="16">
    <source>
        <dbReference type="Proteomes" id="UP000005222"/>
    </source>
</evidence>
<dbReference type="EC" id="5.6.2.4" evidence="9"/>
<keyword evidence="6" id="KW-0238">DNA-binding</keyword>
<evidence type="ECO:0000256" key="9">
    <source>
        <dbReference type="ARBA" id="ARBA00034808"/>
    </source>
</evidence>
<evidence type="ECO:0000259" key="13">
    <source>
        <dbReference type="PROSITE" id="PS51198"/>
    </source>
</evidence>
<dbReference type="CDD" id="cd18807">
    <property type="entry name" value="SF1_C_UvrD"/>
    <property type="match status" value="1"/>
</dbReference>
<evidence type="ECO:0000256" key="11">
    <source>
        <dbReference type="PROSITE-ProRule" id="PRU00560"/>
    </source>
</evidence>
<keyword evidence="2 11" id="KW-0547">Nucleotide-binding</keyword>
<dbReference type="GO" id="GO:0005524">
    <property type="term" value="F:ATP binding"/>
    <property type="evidence" value="ECO:0007669"/>
    <property type="project" value="UniProtKB-UniRule"/>
</dbReference>
<protein>
    <recommendedName>
        <fullName evidence="9">DNA 3'-5' helicase</fullName>
        <ecNumber evidence="9">5.6.2.4</ecNumber>
    </recommendedName>
</protein>
<dbReference type="HOGENOM" id="CLU_004585_4_0_1"/>
<dbReference type="AlphaFoldDB" id="G8YPR4"/>
<dbReference type="GO" id="GO:0043138">
    <property type="term" value="F:3'-5' DNA helicase activity"/>
    <property type="evidence" value="ECO:0007669"/>
    <property type="project" value="UniProtKB-EC"/>
</dbReference>
<organism evidence="15 16">
    <name type="scientific">Pichia sorbitophila (strain ATCC MYA-4447 / BCRC 22081 / CBS 7064 / NBRC 10061 / NRRL Y-12695)</name>
    <name type="common">Hybrid yeast</name>
    <dbReference type="NCBI Taxonomy" id="559304"/>
    <lineage>
        <taxon>Eukaryota</taxon>
        <taxon>Fungi</taxon>
        <taxon>Dikarya</taxon>
        <taxon>Ascomycota</taxon>
        <taxon>Saccharomycotina</taxon>
        <taxon>Pichiomycetes</taxon>
        <taxon>Debaryomycetaceae</taxon>
        <taxon>Millerozyma</taxon>
    </lineage>
</organism>
<evidence type="ECO:0000256" key="8">
    <source>
        <dbReference type="ARBA" id="ARBA00034617"/>
    </source>
</evidence>
<evidence type="ECO:0000256" key="12">
    <source>
        <dbReference type="SAM" id="MobiDB-lite"/>
    </source>
</evidence>
<evidence type="ECO:0000256" key="6">
    <source>
        <dbReference type="ARBA" id="ARBA00023125"/>
    </source>
</evidence>
<comment type="catalytic activity">
    <reaction evidence="10">
        <text>ATP + H2O = ADP + phosphate + H(+)</text>
        <dbReference type="Rhea" id="RHEA:13065"/>
        <dbReference type="ChEBI" id="CHEBI:15377"/>
        <dbReference type="ChEBI" id="CHEBI:15378"/>
        <dbReference type="ChEBI" id="CHEBI:30616"/>
        <dbReference type="ChEBI" id="CHEBI:43474"/>
        <dbReference type="ChEBI" id="CHEBI:456216"/>
        <dbReference type="EC" id="5.6.2.4"/>
    </reaction>
</comment>